<dbReference type="PANTHER" id="PTHR42716:SF2">
    <property type="entry name" value="L-ASPARTATE OXIDASE, CHLOROPLASTIC"/>
    <property type="match status" value="1"/>
</dbReference>
<evidence type="ECO:0000256" key="1">
    <source>
        <dbReference type="ARBA" id="ARBA00001974"/>
    </source>
</evidence>
<protein>
    <recommendedName>
        <fullName evidence="4 10">L-aspartate oxidase</fullName>
        <ecNumber evidence="4 10">1.4.3.16</ecNumber>
    </recommendedName>
</protein>
<dbReference type="EMBL" id="CBXV010000008">
    <property type="protein sequence ID" value="CDM67091.1"/>
    <property type="molecule type" value="Genomic_DNA"/>
</dbReference>
<dbReference type="InterPro" id="IPR036188">
    <property type="entry name" value="FAD/NAD-bd_sf"/>
</dbReference>
<accession>A0A0B6X1C4</accession>
<dbReference type="STRING" id="454194.PYK22_03140"/>
<dbReference type="SUPFAM" id="SSF46977">
    <property type="entry name" value="Succinate dehydrogenase/fumarate reductase flavoprotein C-terminal domain"/>
    <property type="match status" value="1"/>
</dbReference>
<dbReference type="PANTHER" id="PTHR42716">
    <property type="entry name" value="L-ASPARTATE OXIDASE"/>
    <property type="match status" value="1"/>
</dbReference>
<feature type="active site" description="Proton acceptor" evidence="11">
    <location>
        <position position="276"/>
    </location>
</feature>
<dbReference type="AlphaFoldDB" id="A0A0B6X1C4"/>
<dbReference type="Pfam" id="PF02910">
    <property type="entry name" value="Succ_DH_flav_C"/>
    <property type="match status" value="1"/>
</dbReference>
<evidence type="ECO:0000256" key="12">
    <source>
        <dbReference type="RuleBase" id="RU362049"/>
    </source>
</evidence>
<reference evidence="15 16" key="2">
    <citation type="submission" date="2015-01" db="EMBL/GenBank/DDBJ databases">
        <title>Complete genome sequence of Pyrinomonas methylaliphatogenes type strain K22T.</title>
        <authorList>
            <person name="Lee K.C.Y."/>
            <person name="Power J.F."/>
            <person name="Dunfield P.F."/>
            <person name="Morgan X.C."/>
            <person name="Huttenhower C."/>
            <person name="Stott M.B."/>
        </authorList>
    </citation>
    <scope>NUCLEOTIDE SEQUENCE [LARGE SCALE GENOMIC DNA]</scope>
    <source>
        <strain evidence="15 16">K22</strain>
    </source>
</reference>
<evidence type="ECO:0000259" key="13">
    <source>
        <dbReference type="Pfam" id="PF00890"/>
    </source>
</evidence>
<dbReference type="OrthoDB" id="9806724at2"/>
<dbReference type="GO" id="GO:0034628">
    <property type="term" value="P:'de novo' NAD+ biosynthetic process from L-aspartate"/>
    <property type="evidence" value="ECO:0007669"/>
    <property type="project" value="TreeGrafter"/>
</dbReference>
<evidence type="ECO:0000313" key="16">
    <source>
        <dbReference type="Proteomes" id="UP000031518"/>
    </source>
</evidence>
<evidence type="ECO:0000256" key="10">
    <source>
        <dbReference type="NCBIfam" id="TIGR00551"/>
    </source>
</evidence>
<dbReference type="InterPro" id="IPR015939">
    <property type="entry name" value="Fum_Rdtase/Succ_DH_flav-like_C"/>
</dbReference>
<dbReference type="PIRSF" id="PIRSF000171">
    <property type="entry name" value="SDHA_APRA_LASPO"/>
    <property type="match status" value="1"/>
</dbReference>
<dbReference type="Pfam" id="PF00890">
    <property type="entry name" value="FAD_binding_2"/>
    <property type="match status" value="1"/>
</dbReference>
<evidence type="ECO:0000259" key="14">
    <source>
        <dbReference type="Pfam" id="PF02910"/>
    </source>
</evidence>
<dbReference type="UniPathway" id="UPA00253">
    <property type="reaction ID" value="UER00326"/>
</dbReference>
<dbReference type="InterPro" id="IPR027477">
    <property type="entry name" value="Succ_DH/fumarate_Rdtase_cat_sf"/>
</dbReference>
<organism evidence="15 16">
    <name type="scientific">Pyrinomonas methylaliphatogenes</name>
    <dbReference type="NCBI Taxonomy" id="454194"/>
    <lineage>
        <taxon>Bacteria</taxon>
        <taxon>Pseudomonadati</taxon>
        <taxon>Acidobacteriota</taxon>
        <taxon>Blastocatellia</taxon>
        <taxon>Blastocatellales</taxon>
        <taxon>Pyrinomonadaceae</taxon>
        <taxon>Pyrinomonas</taxon>
    </lineage>
</organism>
<comment type="similarity">
    <text evidence="3 12">Belongs to the FAD-dependent oxidoreductase 2 family. NadB subfamily.</text>
</comment>
<evidence type="ECO:0000256" key="7">
    <source>
        <dbReference type="ARBA" id="ARBA00022827"/>
    </source>
</evidence>
<feature type="domain" description="FAD-dependent oxidoreductase 2 FAD-binding" evidence="13">
    <location>
        <begin position="6"/>
        <end position="378"/>
    </location>
</feature>
<evidence type="ECO:0000256" key="3">
    <source>
        <dbReference type="ARBA" id="ARBA00008562"/>
    </source>
</evidence>
<gene>
    <name evidence="15" type="ORF">PYK22_03140</name>
</gene>
<dbReference type="NCBIfam" id="TIGR00551">
    <property type="entry name" value="nadB"/>
    <property type="match status" value="1"/>
</dbReference>
<keyword evidence="8 12" id="KW-0560">Oxidoreductase</keyword>
<keyword evidence="16" id="KW-1185">Reference proteome</keyword>
<name>A0A0B6X1C4_9BACT</name>
<dbReference type="Gene3D" id="3.50.50.60">
    <property type="entry name" value="FAD/NAD(P)-binding domain"/>
    <property type="match status" value="1"/>
</dbReference>
<evidence type="ECO:0000256" key="9">
    <source>
        <dbReference type="ARBA" id="ARBA00048305"/>
    </source>
</evidence>
<keyword evidence="5 12" id="KW-0285">Flavoprotein</keyword>
<dbReference type="InterPro" id="IPR003953">
    <property type="entry name" value="FAD-dep_OxRdtase_2_FAD-bd"/>
</dbReference>
<dbReference type="Gene3D" id="1.20.58.100">
    <property type="entry name" value="Fumarate reductase/succinate dehydrogenase flavoprotein-like, C-terminal domain"/>
    <property type="match status" value="1"/>
</dbReference>
<reference evidence="15 16" key="1">
    <citation type="submission" date="2013-12" db="EMBL/GenBank/DDBJ databases">
        <authorList>
            <person name="Stott M."/>
        </authorList>
    </citation>
    <scope>NUCLEOTIDE SEQUENCE [LARGE SCALE GENOMIC DNA]</scope>
    <source>
        <strain evidence="15 16">K22</strain>
    </source>
</reference>
<dbReference type="Gene3D" id="3.90.700.10">
    <property type="entry name" value="Succinate dehydrogenase/fumarate reductase flavoprotein, catalytic domain"/>
    <property type="match status" value="1"/>
</dbReference>
<dbReference type="Proteomes" id="UP000031518">
    <property type="component" value="Unassembled WGS sequence"/>
</dbReference>
<proteinExistence type="inferred from homology"/>
<evidence type="ECO:0000256" key="5">
    <source>
        <dbReference type="ARBA" id="ARBA00022630"/>
    </source>
</evidence>
<keyword evidence="6 12" id="KW-0662">Pyridine nucleotide biosynthesis</keyword>
<dbReference type="FunFam" id="3.90.700.10:FF:000002">
    <property type="entry name" value="L-aspartate oxidase"/>
    <property type="match status" value="1"/>
</dbReference>
<dbReference type="GO" id="GO:0008734">
    <property type="term" value="F:L-aspartate oxidase activity"/>
    <property type="evidence" value="ECO:0007669"/>
    <property type="project" value="UniProtKB-UniRule"/>
</dbReference>
<dbReference type="SUPFAM" id="SSF56425">
    <property type="entry name" value="Succinate dehydrogenase/fumarate reductase flavoprotein, catalytic domain"/>
    <property type="match status" value="1"/>
</dbReference>
<comment type="subcellular location">
    <subcellularLocation>
        <location evidence="12">Cytoplasm</location>
    </subcellularLocation>
</comment>
<comment type="function">
    <text evidence="12">Catalyzes the oxidation of L-aspartate to iminoaspartate.</text>
</comment>
<dbReference type="InterPro" id="IPR005288">
    <property type="entry name" value="NadB"/>
</dbReference>
<sequence length="526" mass="57822">MALVTDFIVIGSGIAGLRAAIEIARAGAQVTVLTKERAEESNTEYAQGGIAVALSEDDEVELHEEDTLRAGAGLCDPEAVRVLVEDGVRYIQELIDWGAEFDREGGRLVFTQEAAHSRRRILHAHGDSTGREIVRTLLVRAGEEANIIFLPHAATESLIVADGRCCGVLFRDPLVRAPRELHGRAVILASGGAGQIYQHTTNPEVATGDGMAMAYEAGAELADMEFVQFHPTALSIAGAPRFLLSEAMRGEGGVLRNVEGERFMPRYHERAELAPRDIVSRAIVAEMDRTGAQFVYLDMTGLGERFLRQRFPKIFETCLRYGLNVARDLIPVAPAAHYFMGGVRTDLDGRTTLPGLYAAGEVACTGVHGANRLASNSLLEGLVFGARAGGAAARDWARGEPSICGQVKMEDVREARGRMGFAVRKRVRRVMWERVGIIRTRESLLRALDEFERIAQAQLSRASRNFLTVAQLVARAALWREESRGAHFRRDFPHSDDRWRAHSVQRKGEAVKTVETIDFGEARSRA</sequence>
<dbReference type="EC" id="1.4.3.16" evidence="4 10"/>
<evidence type="ECO:0000256" key="6">
    <source>
        <dbReference type="ARBA" id="ARBA00022642"/>
    </source>
</evidence>
<dbReference type="PRINTS" id="PR00411">
    <property type="entry name" value="PNDRDTASEI"/>
</dbReference>
<evidence type="ECO:0000313" key="15">
    <source>
        <dbReference type="EMBL" id="CDM67091.1"/>
    </source>
</evidence>
<dbReference type="InterPro" id="IPR037099">
    <property type="entry name" value="Fum_R/Succ_DH_flav-like_C_sf"/>
</dbReference>
<dbReference type="NCBIfam" id="NF005701">
    <property type="entry name" value="PRK07512.1"/>
    <property type="match status" value="1"/>
</dbReference>
<evidence type="ECO:0000256" key="11">
    <source>
        <dbReference type="PIRSR" id="PIRSR000171-1"/>
    </source>
</evidence>
<feature type="domain" description="Fumarate reductase/succinate dehydrogenase flavoprotein-like C-terminal" evidence="14">
    <location>
        <begin position="464"/>
        <end position="507"/>
    </location>
</feature>
<comment type="cofactor">
    <cofactor evidence="1 12">
        <name>FAD</name>
        <dbReference type="ChEBI" id="CHEBI:57692"/>
    </cofactor>
</comment>
<comment type="pathway">
    <text evidence="2 12">Cofactor biosynthesis; NAD(+) biosynthesis; iminoaspartate from L-aspartate (oxidase route): step 1/1.</text>
</comment>
<dbReference type="PRINTS" id="PR00368">
    <property type="entry name" value="FADPNR"/>
</dbReference>
<dbReference type="GO" id="GO:0005737">
    <property type="term" value="C:cytoplasm"/>
    <property type="evidence" value="ECO:0007669"/>
    <property type="project" value="UniProtKB-SubCell"/>
</dbReference>
<evidence type="ECO:0000256" key="4">
    <source>
        <dbReference type="ARBA" id="ARBA00012173"/>
    </source>
</evidence>
<comment type="catalytic activity">
    <reaction evidence="9">
        <text>L-aspartate + O2 = iminosuccinate + H2O2</text>
        <dbReference type="Rhea" id="RHEA:25876"/>
        <dbReference type="ChEBI" id="CHEBI:15379"/>
        <dbReference type="ChEBI" id="CHEBI:16240"/>
        <dbReference type="ChEBI" id="CHEBI:29991"/>
        <dbReference type="ChEBI" id="CHEBI:77875"/>
        <dbReference type="EC" id="1.4.3.16"/>
    </reaction>
    <physiologicalReaction direction="left-to-right" evidence="9">
        <dbReference type="Rhea" id="RHEA:25877"/>
    </physiologicalReaction>
</comment>
<dbReference type="SUPFAM" id="SSF51905">
    <property type="entry name" value="FAD/NAD(P)-binding domain"/>
    <property type="match status" value="1"/>
</dbReference>
<keyword evidence="7 12" id="KW-0274">FAD</keyword>
<evidence type="ECO:0000256" key="2">
    <source>
        <dbReference type="ARBA" id="ARBA00004950"/>
    </source>
</evidence>
<evidence type="ECO:0000256" key="8">
    <source>
        <dbReference type="ARBA" id="ARBA00023002"/>
    </source>
</evidence>